<feature type="active site" description="Proton donor/acceptor" evidence="7">
    <location>
        <position position="142"/>
    </location>
</feature>
<dbReference type="RefSeq" id="WP_151024615.1">
    <property type="nucleotide sequence ID" value="NZ_JACHIB010000007.1"/>
</dbReference>
<dbReference type="Proteomes" id="UP000541136">
    <property type="component" value="Unassembled WGS sequence"/>
</dbReference>
<evidence type="ECO:0000256" key="8">
    <source>
        <dbReference type="PIRSR" id="PIRSR001365-2"/>
    </source>
</evidence>
<dbReference type="PIRSF" id="PIRSF001365">
    <property type="entry name" value="DHDPS"/>
    <property type="match status" value="1"/>
</dbReference>
<reference evidence="9 10" key="1">
    <citation type="submission" date="2020-08" db="EMBL/GenBank/DDBJ databases">
        <title>Genomic Encyclopedia of Type Strains, Phase IV (KMG-IV): sequencing the most valuable type-strain genomes for metagenomic binning, comparative biology and taxonomic classification.</title>
        <authorList>
            <person name="Goeker M."/>
        </authorList>
    </citation>
    <scope>NUCLEOTIDE SEQUENCE [LARGE SCALE GENOMIC DNA]</scope>
    <source>
        <strain evidence="9 10">DSM 12141</strain>
    </source>
</reference>
<dbReference type="CDD" id="cd00951">
    <property type="entry name" value="KDGDH"/>
    <property type="match status" value="1"/>
</dbReference>
<dbReference type="Pfam" id="PF00701">
    <property type="entry name" value="DHDPS"/>
    <property type="match status" value="1"/>
</dbReference>
<dbReference type="PANTHER" id="PTHR12128:SF19">
    <property type="entry name" value="5-DEHYDRO-4-DEOXYGLUCARATE DEHYDRATASE 2-RELATED"/>
    <property type="match status" value="1"/>
</dbReference>
<evidence type="ECO:0000256" key="2">
    <source>
        <dbReference type="ARBA" id="ARBA00004983"/>
    </source>
</evidence>
<name>A0A7W9TMX5_CASDE</name>
<dbReference type="UniPathway" id="UPA00564">
    <property type="reaction ID" value="UER00628"/>
</dbReference>
<dbReference type="InterPro" id="IPR017655">
    <property type="entry name" value="Dehydro-deoxyglucarate_dehyd"/>
</dbReference>
<dbReference type="SMART" id="SM01130">
    <property type="entry name" value="DHDPS"/>
    <property type="match status" value="1"/>
</dbReference>
<evidence type="ECO:0000256" key="5">
    <source>
        <dbReference type="HAMAP-Rule" id="MF_00694"/>
    </source>
</evidence>
<dbReference type="InterPro" id="IPR002220">
    <property type="entry name" value="DapA-like"/>
</dbReference>
<dbReference type="GO" id="GO:0008840">
    <property type="term" value="F:4-hydroxy-tetrahydrodipicolinate synthase activity"/>
    <property type="evidence" value="ECO:0007669"/>
    <property type="project" value="TreeGrafter"/>
</dbReference>
<comment type="similarity">
    <text evidence="3 5 6">Belongs to the DapA family.</text>
</comment>
<dbReference type="GO" id="GO:0047448">
    <property type="term" value="F:5-dehydro-4-deoxyglucarate dehydratase activity"/>
    <property type="evidence" value="ECO:0007669"/>
    <property type="project" value="UniProtKB-UniRule"/>
</dbReference>
<dbReference type="PANTHER" id="PTHR12128">
    <property type="entry name" value="DIHYDRODIPICOLINATE SYNTHASE"/>
    <property type="match status" value="1"/>
</dbReference>
<dbReference type="GO" id="GO:0042838">
    <property type="term" value="P:D-glucarate catabolic process"/>
    <property type="evidence" value="ECO:0007669"/>
    <property type="project" value="UniProtKB-UniRule"/>
</dbReference>
<evidence type="ECO:0000256" key="1">
    <source>
        <dbReference type="ARBA" id="ARBA00001446"/>
    </source>
</evidence>
<evidence type="ECO:0000313" key="9">
    <source>
        <dbReference type="EMBL" id="MBB6083504.1"/>
    </source>
</evidence>
<evidence type="ECO:0000256" key="6">
    <source>
        <dbReference type="PIRNR" id="PIRNR001365"/>
    </source>
</evidence>
<comment type="caution">
    <text evidence="9">The sequence shown here is derived from an EMBL/GenBank/DDBJ whole genome shotgun (WGS) entry which is preliminary data.</text>
</comment>
<evidence type="ECO:0000256" key="3">
    <source>
        <dbReference type="ARBA" id="ARBA00007592"/>
    </source>
</evidence>
<feature type="active site" description="Schiff-base intermediate with substrate" evidence="7">
    <location>
        <position position="168"/>
    </location>
</feature>
<sequence>MTTCQELKDILRDGLLSFPVTDFDAQGDFDPKGYQARLEWLMPYGARALFAAGGTGEYFSLTLDEFSRVVSTAVKTCQGHTPILAGAGGPTRTAIAFAQEAQRQGAAGLLLMPHYLTEAPQDGIAAHVKEVCRSVEIGVVLYNRGQCRLSASILEQLADECPNLIGFKDGVGDIENMVRVRRRLGDRFAYLGGLPTAEVYAEAYRALGVPVYSSAVFNFIPATAMKFYEAVRAGDHETTGRLLDTFFLPMLEIRNRKQGYAVSIVKAGARIVGHAAGPVRAPLVDLQPQEEAALRELIEAL</sequence>
<dbReference type="AlphaFoldDB" id="A0A7W9TMX5"/>
<comment type="catalytic activity">
    <reaction evidence="1 5">
        <text>5-dehydro-4-deoxy-D-glucarate + H(+) = 2,5-dioxopentanoate + CO2 + H2O</text>
        <dbReference type="Rhea" id="RHEA:24608"/>
        <dbReference type="ChEBI" id="CHEBI:15377"/>
        <dbReference type="ChEBI" id="CHEBI:15378"/>
        <dbReference type="ChEBI" id="CHEBI:16526"/>
        <dbReference type="ChEBI" id="CHEBI:42819"/>
        <dbReference type="ChEBI" id="CHEBI:58136"/>
        <dbReference type="EC" id="4.2.1.41"/>
    </reaction>
</comment>
<feature type="binding site" evidence="8">
    <location>
        <position position="55"/>
    </location>
    <ligand>
        <name>pyruvate</name>
        <dbReference type="ChEBI" id="CHEBI:15361"/>
    </ligand>
</feature>
<keyword evidence="4 5" id="KW-0456">Lyase</keyword>
<comment type="pathway">
    <text evidence="2 5">Carbohydrate acid metabolism; D-glucarate degradation; 2,5-dioxopentanoate from D-glucarate: step 2/2.</text>
</comment>
<evidence type="ECO:0000256" key="7">
    <source>
        <dbReference type="PIRSR" id="PIRSR001365-1"/>
    </source>
</evidence>
<dbReference type="SUPFAM" id="SSF51569">
    <property type="entry name" value="Aldolase"/>
    <property type="match status" value="1"/>
</dbReference>
<dbReference type="HAMAP" id="MF_00694">
    <property type="entry name" value="KDGDH"/>
    <property type="match status" value="1"/>
</dbReference>
<dbReference type="EMBL" id="JACHIB010000007">
    <property type="protein sequence ID" value="MBB6083504.1"/>
    <property type="molecule type" value="Genomic_DNA"/>
</dbReference>
<dbReference type="EC" id="4.2.1.41" evidence="5"/>
<proteinExistence type="inferred from homology"/>
<evidence type="ECO:0000256" key="4">
    <source>
        <dbReference type="ARBA" id="ARBA00023239"/>
    </source>
</evidence>
<evidence type="ECO:0000313" key="10">
    <source>
        <dbReference type="Proteomes" id="UP000541136"/>
    </source>
</evidence>
<accession>A0A7W9TMX5</accession>
<dbReference type="Gene3D" id="3.20.20.70">
    <property type="entry name" value="Aldolase class I"/>
    <property type="match status" value="1"/>
</dbReference>
<protein>
    <recommendedName>
        <fullName evidence="5">Probable 5-dehydro-4-deoxyglucarate dehydratase</fullName>
        <ecNumber evidence="5">4.2.1.41</ecNumber>
    </recommendedName>
    <alternativeName>
        <fullName evidence="5">5-keto-4-deoxy-glucarate dehydratase</fullName>
        <shortName evidence="5">KDGDH</shortName>
    </alternativeName>
</protein>
<organism evidence="9 10">
    <name type="scientific">Castellaniella defragrans</name>
    <name type="common">Alcaligenes defragrans</name>
    <dbReference type="NCBI Taxonomy" id="75697"/>
    <lineage>
        <taxon>Bacteria</taxon>
        <taxon>Pseudomonadati</taxon>
        <taxon>Pseudomonadota</taxon>
        <taxon>Betaproteobacteria</taxon>
        <taxon>Burkholderiales</taxon>
        <taxon>Alcaligenaceae</taxon>
        <taxon>Castellaniella</taxon>
    </lineage>
</organism>
<dbReference type="InterPro" id="IPR013785">
    <property type="entry name" value="Aldolase_TIM"/>
</dbReference>
<gene>
    <name evidence="9" type="ORF">HNR28_001542</name>
</gene>
<dbReference type="NCBIfam" id="TIGR03249">
    <property type="entry name" value="KdgD"/>
    <property type="match status" value="1"/>
</dbReference>
<dbReference type="NCBIfam" id="NF002958">
    <property type="entry name" value="PRK03620.1"/>
    <property type="match status" value="1"/>
</dbReference>